<dbReference type="RefSeq" id="WP_078063555.1">
    <property type="nucleotide sequence ID" value="NZ_CP014206.1"/>
</dbReference>
<name>A0A140D9H1_9BACT</name>
<proteinExistence type="predicted"/>
<feature type="transmembrane region" description="Helical" evidence="1">
    <location>
        <begin position="68"/>
        <end position="89"/>
    </location>
</feature>
<keyword evidence="1" id="KW-1133">Transmembrane helix</keyword>
<evidence type="ECO:0000313" key="5">
    <source>
        <dbReference type="Proteomes" id="UP000295506"/>
    </source>
</evidence>
<accession>A0A140D9H1</accession>
<sequence length="161" mass="18050">MPRTNNLLALFWWGGYTVLGVWAQRTVPGVDFLAPGIVLSMQEEAGKRTALLALIWILLLEGAGNLPFGYGLAWYGLLAAAYFAGRWLFEARSYLFMALLGLWAGLLHPVLVYGVASLASLKVVMEPLWIQGLIQAATFPVIWFFADYFFPKRLRQDVRPL</sequence>
<dbReference type="Proteomes" id="UP000295506">
    <property type="component" value="Unassembled WGS sequence"/>
</dbReference>
<evidence type="ECO:0000256" key="1">
    <source>
        <dbReference type="SAM" id="Phobius"/>
    </source>
</evidence>
<dbReference type="Proteomes" id="UP000055611">
    <property type="component" value="Chromosome"/>
</dbReference>
<dbReference type="AlphaFoldDB" id="A0A140D9H1"/>
<dbReference type="KEGG" id="dej:AWY79_01300"/>
<keyword evidence="1" id="KW-0812">Transmembrane</keyword>
<reference evidence="3 5" key="2">
    <citation type="submission" date="2019-03" db="EMBL/GenBank/DDBJ databases">
        <title>Genomic Encyclopedia of Type Strains, Phase IV (KMG-IV): sequencing the most valuable type-strain genomes for metagenomic binning, comparative biology and taxonomic classification.</title>
        <authorList>
            <person name="Goeker M."/>
        </authorList>
    </citation>
    <scope>NUCLEOTIDE SEQUENCE [LARGE SCALE GENOMIC DNA]</scope>
    <source>
        <strain evidence="3 5">DSM 101483</strain>
    </source>
</reference>
<keyword evidence="4" id="KW-1185">Reference proteome</keyword>
<reference evidence="2 4" key="1">
    <citation type="journal article" date="2016" name="Front. Microbiol.">
        <title>Genome Sequence of the Piezophilic, Mesophilic Sulfate-Reducing Bacterium Desulfovibrio indicus J2T.</title>
        <authorList>
            <person name="Cao J."/>
            <person name="Maignien L."/>
            <person name="Shao Z."/>
            <person name="Alain K."/>
            <person name="Jebbar M."/>
        </authorList>
    </citation>
    <scope>NUCLEOTIDE SEQUENCE [LARGE SCALE GENOMIC DNA]</scope>
    <source>
        <strain evidence="2 4">J2</strain>
    </source>
</reference>
<dbReference type="EMBL" id="SOBK01000008">
    <property type="protein sequence ID" value="TDT87484.1"/>
    <property type="molecule type" value="Genomic_DNA"/>
</dbReference>
<dbReference type="OrthoDB" id="5470719at2"/>
<organism evidence="3 5">
    <name type="scientific">Pseudodesulfovibrio indicus</name>
    <dbReference type="NCBI Taxonomy" id="1716143"/>
    <lineage>
        <taxon>Bacteria</taxon>
        <taxon>Pseudomonadati</taxon>
        <taxon>Thermodesulfobacteriota</taxon>
        <taxon>Desulfovibrionia</taxon>
        <taxon>Desulfovibrionales</taxon>
        <taxon>Desulfovibrionaceae</taxon>
    </lineage>
</organism>
<gene>
    <name evidence="2" type="ORF">AWY79_01300</name>
    <name evidence="3" type="ORF">EDC59_108150</name>
</gene>
<evidence type="ECO:0000313" key="2">
    <source>
        <dbReference type="EMBL" id="AMK09838.1"/>
    </source>
</evidence>
<protein>
    <recommendedName>
        <fullName evidence="6">Rod shape-determining protein MreD</fullName>
    </recommendedName>
</protein>
<feature type="transmembrane region" description="Helical" evidence="1">
    <location>
        <begin position="96"/>
        <end position="116"/>
    </location>
</feature>
<evidence type="ECO:0000313" key="3">
    <source>
        <dbReference type="EMBL" id="TDT87484.1"/>
    </source>
</evidence>
<evidence type="ECO:0000313" key="4">
    <source>
        <dbReference type="Proteomes" id="UP000055611"/>
    </source>
</evidence>
<dbReference type="EMBL" id="CP014206">
    <property type="protein sequence ID" value="AMK09838.1"/>
    <property type="molecule type" value="Genomic_DNA"/>
</dbReference>
<keyword evidence="1" id="KW-0472">Membrane</keyword>
<feature type="transmembrane region" description="Helical" evidence="1">
    <location>
        <begin position="128"/>
        <end position="150"/>
    </location>
</feature>
<evidence type="ECO:0008006" key="6">
    <source>
        <dbReference type="Google" id="ProtNLM"/>
    </source>
</evidence>